<proteinExistence type="inferred from homology"/>
<evidence type="ECO:0000256" key="7">
    <source>
        <dbReference type="HAMAP-Rule" id="MF_01067"/>
    </source>
</evidence>
<accession>W0HK84</accession>
<dbReference type="eggNOG" id="ENOG502Z96Y">
    <property type="taxonomic scope" value="Bacteria"/>
</dbReference>
<feature type="transmembrane region" description="Helical" evidence="7">
    <location>
        <begin position="84"/>
        <end position="106"/>
    </location>
</feature>
<dbReference type="PATRIC" id="fig|2342.5.peg.2674"/>
<feature type="transmembrane region" description="Helical" evidence="7">
    <location>
        <begin position="217"/>
        <end position="242"/>
    </location>
</feature>
<dbReference type="RefSeq" id="WP_025245744.1">
    <property type="nucleotide sequence ID" value="NZ_CP006568.1"/>
</dbReference>
<evidence type="ECO:0000256" key="2">
    <source>
        <dbReference type="ARBA" id="ARBA00005633"/>
    </source>
</evidence>
<dbReference type="GO" id="GO:0005886">
    <property type="term" value="C:plasma membrane"/>
    <property type="evidence" value="ECO:0007669"/>
    <property type="project" value="UniProtKB-SubCell"/>
</dbReference>
<evidence type="ECO:0000313" key="8">
    <source>
        <dbReference type="EMBL" id="AHF74219.1"/>
    </source>
</evidence>
<sequence>MPIMASTLYRDMLNFFRNQFASIVLLALLTALISVVLGHALSPGSEQLLMTLSNGTHMGDTADMSLQQLVQQMSVEQQRVLLKASAAGTLAGLVGNVLLAGGLLTMIRLVSNRQPVSVLRAIGLSAPLLPRLLLLIFLTTLLVQLGLLLIIVPGILLAIAFSLAPVIATSDNLGTIKSMHLSASLAFANLRLLAPAVLFWLLAKAAVLLLATQFTLVSSLVAAVLLNGLSNLISALLLIYLYRLYMLLRQA</sequence>
<evidence type="ECO:0000256" key="6">
    <source>
        <dbReference type="ARBA" id="ARBA00023136"/>
    </source>
</evidence>
<name>W0HK84_9GAMM</name>
<reference evidence="8 9" key="1">
    <citation type="journal article" date="2014" name="Genome Biol. Evol.">
        <title>Genome degeneration and adaptation in a nascent stage of symbiosis.</title>
        <authorList>
            <person name="Oakeson K.F."/>
            <person name="Gil R."/>
            <person name="Clayton A.L."/>
            <person name="Dunn D.M."/>
            <person name="von Niederhausern A.C."/>
            <person name="Hamil C."/>
            <person name="Aoyagi A."/>
            <person name="Duval B."/>
            <person name="Baca A."/>
            <person name="Silva F.J."/>
            <person name="Vallier A."/>
            <person name="Jackson D.G."/>
            <person name="Latorre A."/>
            <person name="Weiss R.B."/>
            <person name="Heddi A."/>
            <person name="Moya A."/>
            <person name="Dale C."/>
        </authorList>
    </citation>
    <scope>NUCLEOTIDE SEQUENCE [LARGE SCALE GENOMIC DNA]</scope>
    <source>
        <strain evidence="9">none</strain>
    </source>
</reference>
<evidence type="ECO:0000256" key="3">
    <source>
        <dbReference type="ARBA" id="ARBA00022475"/>
    </source>
</evidence>
<evidence type="ECO:0000256" key="1">
    <source>
        <dbReference type="ARBA" id="ARBA00004429"/>
    </source>
</evidence>
<dbReference type="HOGENOM" id="CLU_073287_0_0_6"/>
<keyword evidence="6 7" id="KW-0472">Membrane</keyword>
<dbReference type="Pfam" id="PF06790">
    <property type="entry name" value="UPF0259"/>
    <property type="match status" value="1"/>
</dbReference>
<dbReference type="HAMAP" id="MF_01067">
    <property type="entry name" value="UPF0259"/>
    <property type="match status" value="1"/>
</dbReference>
<organism evidence="8 9">
    <name type="scientific">Candidatus Sodalis pierantonii str. SOPE</name>
    <dbReference type="NCBI Taxonomy" id="2342"/>
    <lineage>
        <taxon>Bacteria</taxon>
        <taxon>Pseudomonadati</taxon>
        <taxon>Pseudomonadota</taxon>
        <taxon>Gammaproteobacteria</taxon>
        <taxon>Enterobacterales</taxon>
        <taxon>Bruguierivoracaceae</taxon>
        <taxon>Sodalis</taxon>
    </lineage>
</organism>
<evidence type="ECO:0000313" key="9">
    <source>
        <dbReference type="Proteomes" id="UP000019025"/>
    </source>
</evidence>
<feature type="transmembrane region" description="Helical" evidence="7">
    <location>
        <begin position="145"/>
        <end position="169"/>
    </location>
</feature>
<keyword evidence="5 7" id="KW-1133">Transmembrane helix</keyword>
<dbReference type="EMBL" id="CP006568">
    <property type="protein sequence ID" value="AHF74219.1"/>
    <property type="molecule type" value="Genomic_DNA"/>
</dbReference>
<protein>
    <recommendedName>
        <fullName evidence="7">UPF0259 membrane protein SOPEG_2514</fullName>
    </recommendedName>
</protein>
<comment type="similarity">
    <text evidence="2 7">Belongs to the UPF0259 family.</text>
</comment>
<gene>
    <name evidence="8" type="primary">yciC</name>
    <name evidence="8" type="ORF">SOPEG_2514</name>
</gene>
<dbReference type="NCBIfam" id="NF002774">
    <property type="entry name" value="PRK02868.1"/>
    <property type="match status" value="1"/>
</dbReference>
<comment type="subcellular location">
    <subcellularLocation>
        <location evidence="1">Cell inner membrane</location>
        <topology evidence="1">Multi-pass membrane protein</topology>
    </subcellularLocation>
    <subcellularLocation>
        <location evidence="7">Cell membrane</location>
        <topology evidence="7">Multi-pass membrane protein</topology>
    </subcellularLocation>
</comment>
<keyword evidence="3 7" id="KW-1003">Cell membrane</keyword>
<keyword evidence="4 7" id="KW-0812">Transmembrane</keyword>
<evidence type="ECO:0000256" key="4">
    <source>
        <dbReference type="ARBA" id="ARBA00022692"/>
    </source>
</evidence>
<keyword evidence="9" id="KW-1185">Reference proteome</keyword>
<dbReference type="Proteomes" id="UP000019025">
    <property type="component" value="Chromosome"/>
</dbReference>
<dbReference type="AlphaFoldDB" id="W0HK84"/>
<dbReference type="KEGG" id="pes:SOPEG_2514"/>
<dbReference type="InterPro" id="IPR009627">
    <property type="entry name" value="UPF0259"/>
</dbReference>
<evidence type="ECO:0000256" key="5">
    <source>
        <dbReference type="ARBA" id="ARBA00022989"/>
    </source>
</evidence>
<feature type="transmembrane region" description="Helical" evidence="7">
    <location>
        <begin position="118"/>
        <end position="139"/>
    </location>
</feature>
<dbReference type="STRING" id="2342.SOPEG_2514"/>
<feature type="transmembrane region" description="Helical" evidence="7">
    <location>
        <begin position="190"/>
        <end position="211"/>
    </location>
</feature>